<evidence type="ECO:0000313" key="2">
    <source>
        <dbReference type="Proteomes" id="UP000317909"/>
    </source>
</evidence>
<evidence type="ECO:0000313" key="1">
    <source>
        <dbReference type="EMBL" id="QDT72951.1"/>
    </source>
</evidence>
<organism evidence="1 2">
    <name type="scientific">Lacipirellula limnantheis</name>
    <dbReference type="NCBI Taxonomy" id="2528024"/>
    <lineage>
        <taxon>Bacteria</taxon>
        <taxon>Pseudomonadati</taxon>
        <taxon>Planctomycetota</taxon>
        <taxon>Planctomycetia</taxon>
        <taxon>Pirellulales</taxon>
        <taxon>Lacipirellulaceae</taxon>
        <taxon>Lacipirellula</taxon>
    </lineage>
</organism>
<proteinExistence type="predicted"/>
<dbReference type="KEGG" id="llh:I41_21380"/>
<dbReference type="RefSeq" id="WP_145432465.1">
    <property type="nucleotide sequence ID" value="NZ_CP036339.1"/>
</dbReference>
<reference evidence="1 2" key="1">
    <citation type="submission" date="2019-02" db="EMBL/GenBank/DDBJ databases">
        <title>Deep-cultivation of Planctomycetes and their phenomic and genomic characterization uncovers novel biology.</title>
        <authorList>
            <person name="Wiegand S."/>
            <person name="Jogler M."/>
            <person name="Boedeker C."/>
            <person name="Pinto D."/>
            <person name="Vollmers J."/>
            <person name="Rivas-Marin E."/>
            <person name="Kohn T."/>
            <person name="Peeters S.H."/>
            <person name="Heuer A."/>
            <person name="Rast P."/>
            <person name="Oberbeckmann S."/>
            <person name="Bunk B."/>
            <person name="Jeske O."/>
            <person name="Meyerdierks A."/>
            <person name="Storesund J.E."/>
            <person name="Kallscheuer N."/>
            <person name="Luecker S."/>
            <person name="Lage O.M."/>
            <person name="Pohl T."/>
            <person name="Merkel B.J."/>
            <person name="Hornburger P."/>
            <person name="Mueller R.-W."/>
            <person name="Bruemmer F."/>
            <person name="Labrenz M."/>
            <person name="Spormann A.M."/>
            <person name="Op den Camp H."/>
            <person name="Overmann J."/>
            <person name="Amann R."/>
            <person name="Jetten M.S.M."/>
            <person name="Mascher T."/>
            <person name="Medema M.H."/>
            <person name="Devos D.P."/>
            <person name="Kaster A.-K."/>
            <person name="Ovreas L."/>
            <person name="Rohde M."/>
            <person name="Galperin M.Y."/>
            <person name="Jogler C."/>
        </authorList>
    </citation>
    <scope>NUCLEOTIDE SEQUENCE [LARGE SCALE GENOMIC DNA]</scope>
    <source>
        <strain evidence="1 2">I41</strain>
    </source>
</reference>
<dbReference type="Proteomes" id="UP000317909">
    <property type="component" value="Chromosome"/>
</dbReference>
<sequence length="93" mass="10753">MRTLMLIVGLAIPSVAFGQYPSGMWVAGPYQPSPYGGYYYFNPSAPAYRGPVALSPDWYDDFRMRSELRQLRWAIEDSTAQRRSAEFNRRWGH</sequence>
<keyword evidence="2" id="KW-1185">Reference proteome</keyword>
<dbReference type="AlphaFoldDB" id="A0A517TX47"/>
<dbReference type="EMBL" id="CP036339">
    <property type="protein sequence ID" value="QDT72951.1"/>
    <property type="molecule type" value="Genomic_DNA"/>
</dbReference>
<accession>A0A517TX47</accession>
<protein>
    <submittedName>
        <fullName evidence="1">Uncharacterized protein</fullName>
    </submittedName>
</protein>
<name>A0A517TX47_9BACT</name>
<gene>
    <name evidence="1" type="ORF">I41_21380</name>
</gene>